<comment type="caution">
    <text evidence="5">The sequence shown here is derived from an EMBL/GenBank/DDBJ whole genome shotgun (WGS) entry which is preliminary data.</text>
</comment>
<keyword evidence="2" id="KW-0808">Transferase</keyword>
<gene>
    <name evidence="5" type="ORF">ACD_2C00239G0003</name>
</gene>
<dbReference type="AlphaFoldDB" id="K2FD55"/>
<keyword evidence="3" id="KW-0418">Kinase</keyword>
<organism evidence="5">
    <name type="scientific">uncultured bacterium</name>
    <name type="common">gcode 4</name>
    <dbReference type="NCBI Taxonomy" id="1234023"/>
    <lineage>
        <taxon>Bacteria</taxon>
        <taxon>environmental samples</taxon>
    </lineage>
</organism>
<evidence type="ECO:0000256" key="1">
    <source>
        <dbReference type="ARBA" id="ARBA00005790"/>
    </source>
</evidence>
<dbReference type="Pfam" id="PF00625">
    <property type="entry name" value="Guanylate_kin"/>
    <property type="match status" value="1"/>
</dbReference>
<evidence type="ECO:0000313" key="5">
    <source>
        <dbReference type="EMBL" id="EKE29061.1"/>
    </source>
</evidence>
<dbReference type="EMBL" id="AMFJ01000239">
    <property type="protein sequence ID" value="EKE29061.1"/>
    <property type="molecule type" value="Genomic_DNA"/>
</dbReference>
<dbReference type="SMART" id="SM00072">
    <property type="entry name" value="GuKc"/>
    <property type="match status" value="1"/>
</dbReference>
<sequence>MKKYPLFIISWCSWVGKNTIWEEISKILWNKLKRIKTLTSRESKPAENHPWEYRFISRKEFEDKIDKWEMFEWTVTDWNLYWSTNHDLEEIVKKWLVPVYLIDVKWHSYLKSEMTDKFDIISIFMLPSSFEELEERLEARWTETEDRILLRLQKAKDEIEHIAEFDYLIINNDLEQCAKEITYLIESKIKNYGSPDIPMIQR</sequence>
<dbReference type="InterPro" id="IPR008144">
    <property type="entry name" value="Guanylate_kin-like_dom"/>
</dbReference>
<evidence type="ECO:0000256" key="2">
    <source>
        <dbReference type="ARBA" id="ARBA00022679"/>
    </source>
</evidence>
<dbReference type="PANTHER" id="PTHR23117">
    <property type="entry name" value="GUANYLATE KINASE-RELATED"/>
    <property type="match status" value="1"/>
</dbReference>
<dbReference type="PANTHER" id="PTHR23117:SF13">
    <property type="entry name" value="GUANYLATE KINASE"/>
    <property type="match status" value="1"/>
</dbReference>
<dbReference type="Gene3D" id="3.30.63.10">
    <property type="entry name" value="Guanylate Kinase phosphate binding domain"/>
    <property type="match status" value="1"/>
</dbReference>
<evidence type="ECO:0000259" key="4">
    <source>
        <dbReference type="PROSITE" id="PS50052"/>
    </source>
</evidence>
<comment type="similarity">
    <text evidence="1">Belongs to the guanylate kinase family.</text>
</comment>
<dbReference type="GO" id="GO:0005829">
    <property type="term" value="C:cytosol"/>
    <property type="evidence" value="ECO:0007669"/>
    <property type="project" value="TreeGrafter"/>
</dbReference>
<dbReference type="PROSITE" id="PS50052">
    <property type="entry name" value="GUANYLATE_KINASE_2"/>
    <property type="match status" value="1"/>
</dbReference>
<protein>
    <recommendedName>
        <fullName evidence="4">Guanylate kinase-like domain-containing protein</fullName>
    </recommendedName>
</protein>
<proteinExistence type="inferred from homology"/>
<accession>K2FD55</accession>
<dbReference type="Gene3D" id="3.40.50.300">
    <property type="entry name" value="P-loop containing nucleotide triphosphate hydrolases"/>
    <property type="match status" value="1"/>
</dbReference>
<dbReference type="InterPro" id="IPR027417">
    <property type="entry name" value="P-loop_NTPase"/>
</dbReference>
<dbReference type="SUPFAM" id="SSF52540">
    <property type="entry name" value="P-loop containing nucleoside triphosphate hydrolases"/>
    <property type="match status" value="1"/>
</dbReference>
<dbReference type="GO" id="GO:0004385">
    <property type="term" value="F:GMP kinase activity"/>
    <property type="evidence" value="ECO:0007669"/>
    <property type="project" value="TreeGrafter"/>
</dbReference>
<dbReference type="InterPro" id="IPR008145">
    <property type="entry name" value="GK/Ca_channel_bsu"/>
</dbReference>
<evidence type="ECO:0000256" key="3">
    <source>
        <dbReference type="ARBA" id="ARBA00022777"/>
    </source>
</evidence>
<feature type="domain" description="Guanylate kinase-like" evidence="4">
    <location>
        <begin position="4"/>
        <end position="186"/>
    </location>
</feature>
<reference evidence="5" key="1">
    <citation type="journal article" date="2012" name="Science">
        <title>Fermentation, hydrogen, and sulfur metabolism in multiple uncultivated bacterial phyla.</title>
        <authorList>
            <person name="Wrighton K.C."/>
            <person name="Thomas B.C."/>
            <person name="Sharon I."/>
            <person name="Miller C.S."/>
            <person name="Castelle C.J."/>
            <person name="VerBerkmoes N.C."/>
            <person name="Wilkins M.J."/>
            <person name="Hettich R.L."/>
            <person name="Lipton M.S."/>
            <person name="Williams K.H."/>
            <person name="Long P.E."/>
            <person name="Banfield J.F."/>
        </authorList>
    </citation>
    <scope>NUCLEOTIDE SEQUENCE [LARGE SCALE GENOMIC DNA]</scope>
</reference>
<name>K2FD55_9BACT</name>